<dbReference type="AlphaFoldDB" id="A0A4R0PEW0"/>
<evidence type="ECO:0000313" key="2">
    <source>
        <dbReference type="EMBL" id="TCD16141.1"/>
    </source>
</evidence>
<dbReference type="OrthoDB" id="5769716at2"/>
<protein>
    <submittedName>
        <fullName evidence="2">ATP-binding protein</fullName>
    </submittedName>
</protein>
<keyword evidence="2" id="KW-0547">Nucleotide-binding</keyword>
<dbReference type="Gene3D" id="3.30.565.10">
    <property type="entry name" value="Histidine kinase-like ATPase, C-terminal domain"/>
    <property type="match status" value="1"/>
</dbReference>
<reference evidence="2 3" key="1">
    <citation type="journal article" date="2015" name="Antonie Van Leeuwenhoek">
        <title>Oricola cellulosilytica gen. nov., sp. nov., a cellulose-degrading bacterium of the family Phyllobacteriaceae isolated from surface seashore water, and emended descriptions of Mesorhizobium loti and Phyllobacterium myrsinacearum.</title>
        <authorList>
            <person name="Hameed A."/>
            <person name="Shahina M."/>
            <person name="Lai W.A."/>
            <person name="Lin S.Y."/>
            <person name="Young L.S."/>
            <person name="Liu Y.C."/>
            <person name="Hsu Y.H."/>
            <person name="Young C.C."/>
        </authorList>
    </citation>
    <scope>NUCLEOTIDE SEQUENCE [LARGE SCALE GENOMIC DNA]</scope>
    <source>
        <strain evidence="2 3">KCTC 52183</strain>
    </source>
</reference>
<comment type="caution">
    <text evidence="2">The sequence shown here is derived from an EMBL/GenBank/DDBJ whole genome shotgun (WGS) entry which is preliminary data.</text>
</comment>
<proteinExistence type="predicted"/>
<dbReference type="GO" id="GO:0005524">
    <property type="term" value="F:ATP binding"/>
    <property type="evidence" value="ECO:0007669"/>
    <property type="project" value="UniProtKB-KW"/>
</dbReference>
<feature type="domain" description="Histidine kinase/HSP90-like ATPase" evidence="1">
    <location>
        <begin position="16"/>
        <end position="132"/>
    </location>
</feature>
<sequence>MTVPGGRLVATVKLSTDRDVARARQAVSRAFDDLKARAIRKTRFVTAVSEIARNAVTHGRGGEMSIFVHDRPPGVSVICSDNGPGIENTEQAMSDGFSTGRSMGKGLGGARRLADTFELVSSPGSGTVVRMSGTA</sequence>
<accession>A0A4R0PEW0</accession>
<dbReference type="InterPro" id="IPR036890">
    <property type="entry name" value="HATPase_C_sf"/>
</dbReference>
<dbReference type="EMBL" id="SJST01000001">
    <property type="protein sequence ID" value="TCD16141.1"/>
    <property type="molecule type" value="Genomic_DNA"/>
</dbReference>
<organism evidence="2 3">
    <name type="scientific">Oricola cellulosilytica</name>
    <dbReference type="NCBI Taxonomy" id="1429082"/>
    <lineage>
        <taxon>Bacteria</taxon>
        <taxon>Pseudomonadati</taxon>
        <taxon>Pseudomonadota</taxon>
        <taxon>Alphaproteobacteria</taxon>
        <taxon>Hyphomicrobiales</taxon>
        <taxon>Ahrensiaceae</taxon>
        <taxon>Oricola</taxon>
    </lineage>
</organism>
<gene>
    <name evidence="2" type="ORF">E0D97_01505</name>
</gene>
<name>A0A4R0PEW0_9HYPH</name>
<evidence type="ECO:0000313" key="3">
    <source>
        <dbReference type="Proteomes" id="UP000291301"/>
    </source>
</evidence>
<dbReference type="Proteomes" id="UP000291301">
    <property type="component" value="Unassembled WGS sequence"/>
</dbReference>
<dbReference type="InterPro" id="IPR003594">
    <property type="entry name" value="HATPase_dom"/>
</dbReference>
<dbReference type="RefSeq" id="WP_131564737.1">
    <property type="nucleotide sequence ID" value="NZ_JAINFK010000001.1"/>
</dbReference>
<evidence type="ECO:0000259" key="1">
    <source>
        <dbReference type="Pfam" id="PF13581"/>
    </source>
</evidence>
<dbReference type="SUPFAM" id="SSF55874">
    <property type="entry name" value="ATPase domain of HSP90 chaperone/DNA topoisomerase II/histidine kinase"/>
    <property type="match status" value="1"/>
</dbReference>
<keyword evidence="2" id="KW-0067">ATP-binding</keyword>
<keyword evidence="3" id="KW-1185">Reference proteome</keyword>
<dbReference type="Pfam" id="PF13581">
    <property type="entry name" value="HATPase_c_2"/>
    <property type="match status" value="1"/>
</dbReference>